<gene>
    <name evidence="1" type="ordered locus">EbC_pEb17200120</name>
</gene>
<evidence type="ECO:0000313" key="1">
    <source>
        <dbReference type="EMBL" id="CAX53465.1"/>
    </source>
</evidence>
<keyword evidence="1" id="KW-0614">Plasmid</keyword>
<dbReference type="Gene3D" id="3.40.630.30">
    <property type="match status" value="1"/>
</dbReference>
<dbReference type="HOGENOM" id="CLU_2537368_0_0_6"/>
<keyword evidence="2" id="KW-1185">Reference proteome</keyword>
<dbReference type="Proteomes" id="UP000008793">
    <property type="component" value="Plasmid pEB170"/>
</dbReference>
<keyword evidence="1" id="KW-0808">Transferase</keyword>
<accession>D8MJL7</accession>
<name>D8MJL7_ERWBE</name>
<geneLocation type="plasmid" evidence="1 2">
    <name>pEB170</name>
</geneLocation>
<dbReference type="GO" id="GO:0016740">
    <property type="term" value="F:transferase activity"/>
    <property type="evidence" value="ECO:0007669"/>
    <property type="project" value="UniProtKB-KW"/>
</dbReference>
<sequence length="83" mass="9382">MKIAICEVSHFPELTTVFFEMESYYFGREAASYDEILSYLTHKVFSLYSGVTVLGAWKNGTLVGFATFTLMFPAPRCSCKYPA</sequence>
<dbReference type="KEGG" id="ebi:EbC_pEb17200120"/>
<organism evidence="2">
    <name type="scientific">Erwinia billingiae (strain Eb661)</name>
    <dbReference type="NCBI Taxonomy" id="634500"/>
    <lineage>
        <taxon>Bacteria</taxon>
        <taxon>Pseudomonadati</taxon>
        <taxon>Pseudomonadota</taxon>
        <taxon>Gammaproteobacteria</taxon>
        <taxon>Enterobacterales</taxon>
        <taxon>Erwiniaceae</taxon>
        <taxon>Erwinia</taxon>
    </lineage>
</organism>
<dbReference type="AlphaFoldDB" id="D8MJL7"/>
<protein>
    <submittedName>
        <fullName evidence="1">Putative acetyltransferase</fullName>
    </submittedName>
</protein>
<dbReference type="InterPro" id="IPR016181">
    <property type="entry name" value="Acyl_CoA_acyltransferase"/>
</dbReference>
<evidence type="ECO:0000313" key="2">
    <source>
        <dbReference type="Proteomes" id="UP000008793"/>
    </source>
</evidence>
<dbReference type="SUPFAM" id="SSF55729">
    <property type="entry name" value="Acyl-CoA N-acyltransferases (Nat)"/>
    <property type="match status" value="1"/>
</dbReference>
<dbReference type="EMBL" id="FP236830">
    <property type="protein sequence ID" value="CAX53465.1"/>
    <property type="molecule type" value="Genomic_DNA"/>
</dbReference>
<proteinExistence type="predicted"/>
<reference evidence="1 2" key="1">
    <citation type="journal article" date="2010" name="BMC Genomics">
        <title>Genome comparison of the epiphytic bacteria Erwinia billingiae and E. tasmaniensis with the pear pathogen E. pyrifoliae.</title>
        <authorList>
            <person name="Kube M."/>
            <person name="Migdoll A.M."/>
            <person name="Gehring I."/>
            <person name="Heitmann K."/>
            <person name="Mayer Y."/>
            <person name="Kuhl H."/>
            <person name="Knaust F."/>
            <person name="Geider K."/>
            <person name="Reinhardt R."/>
        </authorList>
    </citation>
    <scope>NUCLEOTIDE SEQUENCE [LARGE SCALE GENOMIC DNA]</scope>
    <source>
        <strain evidence="1 2">Eb661</strain>
        <plasmid evidence="1">pEB170</plasmid>
    </source>
</reference>